<sequence>MTDIIDQANDYAEKERQIAIANRLPFTLDAGKPGDCDFCGEWFGRLVDGACVPCRHKYEKRGSRGRI</sequence>
<evidence type="ECO:0000313" key="1">
    <source>
        <dbReference type="EMBL" id="EGW22158.1"/>
    </source>
</evidence>
<protein>
    <submittedName>
        <fullName evidence="1">TraR/DksA family transcriptional regulator</fullName>
    </submittedName>
</protein>
<gene>
    <name evidence="1" type="ORF">Mettu_0959</name>
</gene>
<dbReference type="EMBL" id="JH109152">
    <property type="protein sequence ID" value="EGW22158.1"/>
    <property type="molecule type" value="Genomic_DNA"/>
</dbReference>
<dbReference type="AlphaFoldDB" id="G3IRE7"/>
<dbReference type="HOGENOM" id="CLU_2807584_0_0_6"/>
<dbReference type="Proteomes" id="UP000004664">
    <property type="component" value="Unassembled WGS sequence"/>
</dbReference>
<dbReference type="eggNOG" id="ENOG5033CXH">
    <property type="taxonomic scope" value="Bacteria"/>
</dbReference>
<accession>G3IRE7</accession>
<proteinExistence type="predicted"/>
<keyword evidence="2" id="KW-1185">Reference proteome</keyword>
<evidence type="ECO:0000313" key="2">
    <source>
        <dbReference type="Proteomes" id="UP000004664"/>
    </source>
</evidence>
<dbReference type="OrthoDB" id="7065233at2"/>
<organism evidence="1 2">
    <name type="scientific">Methylobacter tundripaludum (strain ATCC BAA-1195 / DSM 17260 / SV96)</name>
    <dbReference type="NCBI Taxonomy" id="697282"/>
    <lineage>
        <taxon>Bacteria</taxon>
        <taxon>Pseudomonadati</taxon>
        <taxon>Pseudomonadota</taxon>
        <taxon>Gammaproteobacteria</taxon>
        <taxon>Methylococcales</taxon>
        <taxon>Methylococcaceae</taxon>
        <taxon>Methylobacter</taxon>
    </lineage>
</organism>
<reference evidence="1 2" key="1">
    <citation type="submission" date="2011-06" db="EMBL/GenBank/DDBJ databases">
        <title>Genomic sequence of Methylobacter tundripaludum SV96.</title>
        <authorList>
            <consortium name="US DOE Joint Genome Institute"/>
            <person name="Lucas S."/>
            <person name="Han J."/>
            <person name="Lapidus A."/>
            <person name="Cheng J.-F."/>
            <person name="Goodwin L."/>
            <person name="Pitluck S."/>
            <person name="Held B."/>
            <person name="Detter J.C."/>
            <person name="Han C."/>
            <person name="Tapia R."/>
            <person name="Land M."/>
            <person name="Hauser L."/>
            <person name="Kyrpides N."/>
            <person name="Ivanova N."/>
            <person name="Ovchinnikova G."/>
            <person name="Pagani I."/>
            <person name="Klotz M.G."/>
            <person name="Dispirito A.A."/>
            <person name="Murrell J.C."/>
            <person name="Dunfield P."/>
            <person name="Kalyuzhnaya M.G."/>
            <person name="Svenning M."/>
            <person name="Trotsenko Y.A."/>
            <person name="Stein L.Y."/>
            <person name="Woyke T."/>
        </authorList>
    </citation>
    <scope>NUCLEOTIDE SEQUENCE [LARGE SCALE GENOMIC DNA]</scope>
    <source>
        <strain evidence="2">ATCC BAA-1195 / DSM 17260 / SV96</strain>
    </source>
</reference>
<name>G3IRE7_METTV</name>
<dbReference type="RefSeq" id="WP_006890133.1">
    <property type="nucleotide sequence ID" value="NZ_JH109152.1"/>
</dbReference>
<dbReference type="STRING" id="697282.Mettu_0959"/>